<organism evidence="1 2">
    <name type="scientific">Virgibacillus profundi</name>
    <dbReference type="NCBI Taxonomy" id="2024555"/>
    <lineage>
        <taxon>Bacteria</taxon>
        <taxon>Bacillati</taxon>
        <taxon>Bacillota</taxon>
        <taxon>Bacilli</taxon>
        <taxon>Bacillales</taxon>
        <taxon>Bacillaceae</taxon>
        <taxon>Virgibacillus</taxon>
    </lineage>
</organism>
<proteinExistence type="predicted"/>
<reference evidence="1 2" key="1">
    <citation type="submission" date="2017-08" db="EMBL/GenBank/DDBJ databases">
        <title>Virgibacillus indicus sp. nov. and Virgibacillus profoundi sp. nov, two moderately halophilic bacteria isolated from marine sediment by using the Microfluidic Streak Plate.</title>
        <authorList>
            <person name="Xu B."/>
            <person name="Hu B."/>
            <person name="Wang J."/>
            <person name="Zhu Y."/>
            <person name="Huang L."/>
            <person name="Du W."/>
            <person name="Huang Y."/>
        </authorList>
    </citation>
    <scope>NUCLEOTIDE SEQUENCE [LARGE SCALE GENOMIC DNA]</scope>
    <source>
        <strain evidence="1 2">IO3-P3-H5</strain>
    </source>
</reference>
<dbReference type="EMBL" id="NPOA01000004">
    <property type="protein sequence ID" value="PAV30269.1"/>
    <property type="molecule type" value="Genomic_DNA"/>
</dbReference>
<gene>
    <name evidence="1" type="ORF">CIL05_07310</name>
</gene>
<keyword evidence="2" id="KW-1185">Reference proteome</keyword>
<evidence type="ECO:0000313" key="1">
    <source>
        <dbReference type="EMBL" id="PAV30269.1"/>
    </source>
</evidence>
<dbReference type="RefSeq" id="WP_095654871.1">
    <property type="nucleotide sequence ID" value="NZ_NPOA01000004.1"/>
</dbReference>
<comment type="caution">
    <text evidence="1">The sequence shown here is derived from an EMBL/GenBank/DDBJ whole genome shotgun (WGS) entry which is preliminary data.</text>
</comment>
<sequence length="61" mass="6839">MNNIINQYAYKKAGHLSNLIGKVEISESIMYTYQLKFHSGTVTGFDHVDDIVVVEFGDTGE</sequence>
<accession>A0A2A2IEV2</accession>
<dbReference type="Proteomes" id="UP000218887">
    <property type="component" value="Unassembled WGS sequence"/>
</dbReference>
<name>A0A2A2IEV2_9BACI</name>
<dbReference type="AlphaFoldDB" id="A0A2A2IEV2"/>
<protein>
    <submittedName>
        <fullName evidence="1">Uncharacterized protein</fullName>
    </submittedName>
</protein>
<evidence type="ECO:0000313" key="2">
    <source>
        <dbReference type="Proteomes" id="UP000218887"/>
    </source>
</evidence>